<dbReference type="InterPro" id="IPR013088">
    <property type="entry name" value="Znf_NHR/GATA"/>
</dbReference>
<evidence type="ECO:0000256" key="2">
    <source>
        <dbReference type="ARBA" id="ARBA00022723"/>
    </source>
</evidence>
<dbReference type="SMART" id="SM00401">
    <property type="entry name" value="ZnF_GATA"/>
    <property type="match status" value="1"/>
</dbReference>
<feature type="compositionally biased region" description="Polar residues" evidence="7">
    <location>
        <begin position="221"/>
        <end position="230"/>
    </location>
</feature>
<gene>
    <name evidence="9" type="ORF">BGZ70_010467</name>
</gene>
<evidence type="ECO:0000256" key="6">
    <source>
        <dbReference type="PROSITE-ProRule" id="PRU00094"/>
    </source>
</evidence>
<evidence type="ECO:0000256" key="7">
    <source>
        <dbReference type="SAM" id="MobiDB-lite"/>
    </source>
</evidence>
<evidence type="ECO:0000313" key="9">
    <source>
        <dbReference type="EMBL" id="KAF9967188.1"/>
    </source>
</evidence>
<protein>
    <recommendedName>
        <fullName evidence="8">GATA-type domain-containing protein</fullName>
    </recommendedName>
</protein>
<dbReference type="InterPro" id="IPR000679">
    <property type="entry name" value="Znf_GATA"/>
</dbReference>
<feature type="compositionally biased region" description="Polar residues" evidence="7">
    <location>
        <begin position="530"/>
        <end position="540"/>
    </location>
</feature>
<dbReference type="PANTHER" id="PTHR10071:SF281">
    <property type="entry name" value="BOX A-BINDING FACTOR-RELATED"/>
    <property type="match status" value="1"/>
</dbReference>
<dbReference type="GO" id="GO:0000978">
    <property type="term" value="F:RNA polymerase II cis-regulatory region sequence-specific DNA binding"/>
    <property type="evidence" value="ECO:0007669"/>
    <property type="project" value="TreeGrafter"/>
</dbReference>
<comment type="subcellular location">
    <subcellularLocation>
        <location evidence="1">Nucleus</location>
    </subcellularLocation>
</comment>
<reference evidence="9" key="1">
    <citation type="journal article" date="2020" name="Fungal Divers.">
        <title>Resolving the Mortierellaceae phylogeny through synthesis of multi-gene phylogenetics and phylogenomics.</title>
        <authorList>
            <person name="Vandepol N."/>
            <person name="Liber J."/>
            <person name="Desiro A."/>
            <person name="Na H."/>
            <person name="Kennedy M."/>
            <person name="Barry K."/>
            <person name="Grigoriev I.V."/>
            <person name="Miller A.N."/>
            <person name="O'Donnell K."/>
            <person name="Stajich J.E."/>
            <person name="Bonito G."/>
        </authorList>
    </citation>
    <scope>NUCLEOTIDE SEQUENCE</scope>
    <source>
        <strain evidence="9">CK1249</strain>
    </source>
</reference>
<dbReference type="Proteomes" id="UP000738359">
    <property type="component" value="Unassembled WGS sequence"/>
</dbReference>
<evidence type="ECO:0000256" key="4">
    <source>
        <dbReference type="ARBA" id="ARBA00022833"/>
    </source>
</evidence>
<feature type="compositionally biased region" description="Low complexity" evidence="7">
    <location>
        <begin position="135"/>
        <end position="168"/>
    </location>
</feature>
<comment type="caution">
    <text evidence="9">The sequence shown here is derived from an EMBL/GenBank/DDBJ whole genome shotgun (WGS) entry which is preliminary data.</text>
</comment>
<organism evidence="9 10">
    <name type="scientific">Mortierella alpina</name>
    <name type="common">Oleaginous fungus</name>
    <name type="synonym">Mortierella renispora</name>
    <dbReference type="NCBI Taxonomy" id="64518"/>
    <lineage>
        <taxon>Eukaryota</taxon>
        <taxon>Fungi</taxon>
        <taxon>Fungi incertae sedis</taxon>
        <taxon>Mucoromycota</taxon>
        <taxon>Mortierellomycotina</taxon>
        <taxon>Mortierellomycetes</taxon>
        <taxon>Mortierellales</taxon>
        <taxon>Mortierellaceae</taxon>
        <taxon>Mortierella</taxon>
    </lineage>
</organism>
<proteinExistence type="predicted"/>
<dbReference type="Gene3D" id="3.30.50.10">
    <property type="entry name" value="Erythroid Transcription Factor GATA-1, subunit A"/>
    <property type="match status" value="1"/>
</dbReference>
<feature type="region of interest" description="Disordered" evidence="7">
    <location>
        <begin position="196"/>
        <end position="417"/>
    </location>
</feature>
<feature type="compositionally biased region" description="Basic and acidic residues" evidence="7">
    <location>
        <begin position="90"/>
        <end position="100"/>
    </location>
</feature>
<feature type="compositionally biased region" description="Low complexity" evidence="7">
    <location>
        <begin position="241"/>
        <end position="252"/>
    </location>
</feature>
<dbReference type="GO" id="GO:0008270">
    <property type="term" value="F:zinc ion binding"/>
    <property type="evidence" value="ECO:0007669"/>
    <property type="project" value="UniProtKB-KW"/>
</dbReference>
<dbReference type="GO" id="GO:0045944">
    <property type="term" value="P:positive regulation of transcription by RNA polymerase II"/>
    <property type="evidence" value="ECO:0007669"/>
    <property type="project" value="TreeGrafter"/>
</dbReference>
<evidence type="ECO:0000256" key="3">
    <source>
        <dbReference type="ARBA" id="ARBA00022771"/>
    </source>
</evidence>
<dbReference type="CDD" id="cd00202">
    <property type="entry name" value="ZnF_GATA"/>
    <property type="match status" value="1"/>
</dbReference>
<accession>A0A9P6M641</accession>
<keyword evidence="10" id="KW-1185">Reference proteome</keyword>
<dbReference type="InterPro" id="IPR039355">
    <property type="entry name" value="Transcription_factor_GATA"/>
</dbReference>
<evidence type="ECO:0000256" key="1">
    <source>
        <dbReference type="ARBA" id="ARBA00004123"/>
    </source>
</evidence>
<feature type="region of interest" description="Disordered" evidence="7">
    <location>
        <begin position="477"/>
        <end position="540"/>
    </location>
</feature>
<dbReference type="PROSITE" id="PS00344">
    <property type="entry name" value="GATA_ZN_FINGER_1"/>
    <property type="match status" value="1"/>
</dbReference>
<keyword evidence="2" id="KW-0479">Metal-binding</keyword>
<dbReference type="PANTHER" id="PTHR10071">
    <property type="entry name" value="TRANSCRIPTION FACTOR GATA FAMILY MEMBER"/>
    <property type="match status" value="1"/>
</dbReference>
<evidence type="ECO:0000259" key="8">
    <source>
        <dbReference type="PROSITE" id="PS50114"/>
    </source>
</evidence>
<evidence type="ECO:0000256" key="5">
    <source>
        <dbReference type="ARBA" id="ARBA00023242"/>
    </source>
</evidence>
<feature type="compositionally biased region" description="Low complexity" evidence="7">
    <location>
        <begin position="1"/>
        <end position="20"/>
    </location>
</feature>
<dbReference type="GO" id="GO:0005634">
    <property type="term" value="C:nucleus"/>
    <property type="evidence" value="ECO:0007669"/>
    <property type="project" value="UniProtKB-SubCell"/>
</dbReference>
<dbReference type="Pfam" id="PF00320">
    <property type="entry name" value="GATA"/>
    <property type="match status" value="1"/>
</dbReference>
<dbReference type="AlphaFoldDB" id="A0A9P6M641"/>
<dbReference type="OrthoDB" id="515401at2759"/>
<feature type="compositionally biased region" description="Basic and acidic residues" evidence="7">
    <location>
        <begin position="319"/>
        <end position="328"/>
    </location>
</feature>
<dbReference type="GO" id="GO:0000122">
    <property type="term" value="P:negative regulation of transcription by RNA polymerase II"/>
    <property type="evidence" value="ECO:0007669"/>
    <property type="project" value="TreeGrafter"/>
</dbReference>
<keyword evidence="4" id="KW-0862">Zinc</keyword>
<feature type="compositionally biased region" description="Low complexity" evidence="7">
    <location>
        <begin position="602"/>
        <end position="628"/>
    </location>
</feature>
<name>A0A9P6M641_MORAP</name>
<feature type="compositionally biased region" description="Polar residues" evidence="7">
    <location>
        <begin position="348"/>
        <end position="357"/>
    </location>
</feature>
<feature type="region of interest" description="Disordered" evidence="7">
    <location>
        <begin position="1"/>
        <end position="56"/>
    </location>
</feature>
<feature type="compositionally biased region" description="Acidic residues" evidence="7">
    <location>
        <begin position="281"/>
        <end position="311"/>
    </location>
</feature>
<dbReference type="GO" id="GO:0000981">
    <property type="term" value="F:DNA-binding transcription factor activity, RNA polymerase II-specific"/>
    <property type="evidence" value="ECO:0007669"/>
    <property type="project" value="TreeGrafter"/>
</dbReference>
<feature type="compositionally biased region" description="Basic and acidic residues" evidence="7">
    <location>
        <begin position="584"/>
        <end position="595"/>
    </location>
</feature>
<feature type="compositionally biased region" description="Low complexity" evidence="7">
    <location>
        <begin position="487"/>
        <end position="511"/>
    </location>
</feature>
<feature type="domain" description="GATA-type" evidence="8">
    <location>
        <begin position="423"/>
        <end position="476"/>
    </location>
</feature>
<feature type="region of interest" description="Disordered" evidence="7">
    <location>
        <begin position="79"/>
        <end position="172"/>
    </location>
</feature>
<dbReference type="PRINTS" id="PR00619">
    <property type="entry name" value="GATAZNFINGER"/>
</dbReference>
<keyword evidence="5" id="KW-0539">Nucleus</keyword>
<feature type="region of interest" description="Disordered" evidence="7">
    <location>
        <begin position="571"/>
        <end position="655"/>
    </location>
</feature>
<sequence length="655" mass="67209">MSLAETAAVASATAPSVAAVNSGSTLEPGLEETEPSVPLDSLSKPPDSSASPSISVSVSAAAISSVSSIIATEANSSITGEAEVSQQEHNNSEHSVDFQHAKHSMTTRTPSSPLPTMASVSEDSGAAVKQEPDTATASAEVEAEAQALSSSIAAASTTPLSPSSLSSTMVTIDKGHPIPTSNALSSSLKSRLSASAPLSSLSSVTPTTIISPKPYPPFTPAATSSLSSFSKGDPTQRARGASSAYSSYPTSGSKHDDIHIKSPPPTDNRPVGLHSAAGPVDQDEEAEFEDEYEAVEEEEYEAMEGYSELESETGTVLGMEHDSGHPDEQDTDMIDVSAGSSSPPPSVKDSTLPSSSAAGRERPVSPGSPSTVASGDGPFSISAGESGSKSPSPRLGPQQPDAAESPRSVKSPGGGIKKELKVGVTATTCANCGTTSTPLWRRASDGQTICNACGLYFKARNLTRPPWLKRNMVLKKDEEGEDAEGQASSSTSATASKDGVVAGSSPSNASEKSSEEAQQATTLHGVCRRNSATNRTSESSVCKLQDNNNTLMASRQQRKHHLQCLRTVLQTAQRTSTSDDEESSYQKEEARERPRQLTAFGPPTGHTAATATAPHSAATAAATHAAPIAPTPAPSSPASASISSEAPIPKATATA</sequence>
<dbReference type="EMBL" id="JAAAHY010000095">
    <property type="protein sequence ID" value="KAF9967188.1"/>
    <property type="molecule type" value="Genomic_DNA"/>
</dbReference>
<feature type="compositionally biased region" description="Polar residues" evidence="7">
    <location>
        <begin position="79"/>
        <end position="89"/>
    </location>
</feature>
<dbReference type="SUPFAM" id="SSF57716">
    <property type="entry name" value="Glucocorticoid receptor-like (DNA-binding domain)"/>
    <property type="match status" value="1"/>
</dbReference>
<feature type="compositionally biased region" description="Low complexity" evidence="7">
    <location>
        <begin position="35"/>
        <end position="56"/>
    </location>
</feature>
<dbReference type="PROSITE" id="PS50114">
    <property type="entry name" value="GATA_ZN_FINGER_2"/>
    <property type="match status" value="1"/>
</dbReference>
<keyword evidence="3 6" id="KW-0863">Zinc-finger</keyword>
<evidence type="ECO:0000313" key="10">
    <source>
        <dbReference type="Proteomes" id="UP000738359"/>
    </source>
</evidence>
<feature type="compositionally biased region" description="Low complexity" evidence="7">
    <location>
        <begin position="636"/>
        <end position="649"/>
    </location>
</feature>